<name>M6GS85_LEPIR</name>
<organism evidence="2 3">
    <name type="scientific">Leptospira interrogans str. 2006001854</name>
    <dbReference type="NCBI Taxonomy" id="1001590"/>
    <lineage>
        <taxon>Bacteria</taxon>
        <taxon>Pseudomonadati</taxon>
        <taxon>Spirochaetota</taxon>
        <taxon>Spirochaetia</taxon>
        <taxon>Leptospirales</taxon>
        <taxon>Leptospiraceae</taxon>
        <taxon>Leptospira</taxon>
    </lineage>
</organism>
<keyword evidence="1" id="KW-1133">Transmembrane helix</keyword>
<accession>M6GS85</accession>
<dbReference type="AlphaFoldDB" id="M6GS85"/>
<keyword evidence="1" id="KW-0812">Transmembrane</keyword>
<dbReference type="Proteomes" id="UP000012128">
    <property type="component" value="Unassembled WGS sequence"/>
</dbReference>
<reference evidence="2 3" key="1">
    <citation type="submission" date="2013-01" db="EMBL/GenBank/DDBJ databases">
        <authorList>
            <person name="Harkins D.M."/>
            <person name="Durkin A.S."/>
            <person name="Brinkac L.M."/>
            <person name="Haft D.H."/>
            <person name="Selengut J.D."/>
            <person name="Sanka R."/>
            <person name="DePew J."/>
            <person name="Purushe J."/>
            <person name="Hospenthal D.R."/>
            <person name="Murray C.K."/>
            <person name="Pimentel G."/>
            <person name="Wasfy M."/>
            <person name="Parker T."/>
            <person name="Miller R.S."/>
            <person name="Vinetz J.M."/>
            <person name="Sutton G.G."/>
            <person name="Nierman W.C."/>
            <person name="Fouts D.E."/>
        </authorList>
    </citation>
    <scope>NUCLEOTIDE SEQUENCE [LARGE SCALE GENOMIC DNA]</scope>
    <source>
        <strain evidence="2 3">2006001854</strain>
    </source>
</reference>
<sequence>MFISSMGVSWIVLLSLYLDSVRIDLFCCSFRFVFFSVGFYFSFK</sequence>
<comment type="caution">
    <text evidence="2">The sequence shown here is derived from an EMBL/GenBank/DDBJ whole genome shotgun (WGS) entry which is preliminary data.</text>
</comment>
<evidence type="ECO:0000256" key="1">
    <source>
        <dbReference type="SAM" id="Phobius"/>
    </source>
</evidence>
<feature type="transmembrane region" description="Helical" evidence="1">
    <location>
        <begin position="23"/>
        <end position="43"/>
    </location>
</feature>
<evidence type="ECO:0000313" key="3">
    <source>
        <dbReference type="Proteomes" id="UP000012128"/>
    </source>
</evidence>
<evidence type="ECO:0000313" key="2">
    <source>
        <dbReference type="EMBL" id="EMM81776.1"/>
    </source>
</evidence>
<keyword evidence="1" id="KW-0472">Membrane</keyword>
<dbReference type="EMBL" id="AFLW02000110">
    <property type="protein sequence ID" value="EMM81776.1"/>
    <property type="molecule type" value="Genomic_DNA"/>
</dbReference>
<protein>
    <submittedName>
        <fullName evidence="2">Uncharacterized protein</fullName>
    </submittedName>
</protein>
<gene>
    <name evidence="2" type="ORF">LEP1GSC037_5855</name>
</gene>
<proteinExistence type="predicted"/>